<keyword evidence="3" id="KW-1185">Reference proteome</keyword>
<comment type="caution">
    <text evidence="2">The sequence shown here is derived from an EMBL/GenBank/DDBJ whole genome shotgun (WGS) entry which is preliminary data.</text>
</comment>
<dbReference type="Proteomes" id="UP000003919">
    <property type="component" value="Chromosome"/>
</dbReference>
<reference evidence="2 3" key="1">
    <citation type="journal article" date="2011" name="J. Bacteriol.">
        <title>Complete genome sequence of Algoriphagus sp. PR1, bacterial prey of a colony-forming choanoflagellate.</title>
        <authorList>
            <person name="Alegado R.A."/>
            <person name="Ferriera S."/>
            <person name="Nusbaum C."/>
            <person name="Young S.K."/>
            <person name="Zeng Q."/>
            <person name="Imamovic A."/>
            <person name="Fairclough S.R."/>
            <person name="King N."/>
        </authorList>
    </citation>
    <scope>NUCLEOTIDE SEQUENCE [LARGE SCALE GENOMIC DNA]</scope>
    <source>
        <strain evidence="2 3">PR1</strain>
    </source>
</reference>
<sequence>MATTTADITALEITGNFTADNKVYDGNNSATVLTRTLNGVISPDAVTLTGGTATFSDEDVATGKTVTLTGATLSGADAGNYSLGSVATTQQTSQRWKSLETSQLTIRYTTATTAQRYDQTLNGVISPGCGNLDRRNSNILG</sequence>
<evidence type="ECO:0000313" key="2">
    <source>
        <dbReference type="EMBL" id="EFQ79243.1"/>
    </source>
</evidence>
<dbReference type="Pfam" id="PF18657">
    <property type="entry name" value="YDG"/>
    <property type="match status" value="1"/>
</dbReference>
<name>E2RUA6_9BACT</name>
<gene>
    <name evidence="2" type="ORF">ALPR1_21187</name>
</gene>
<proteinExistence type="predicted"/>
<dbReference type="OrthoDB" id="1121493at2"/>
<evidence type="ECO:0000259" key="1">
    <source>
        <dbReference type="Pfam" id="PF18657"/>
    </source>
</evidence>
<dbReference type="AlphaFoldDB" id="E2RUA6"/>
<dbReference type="eggNOG" id="COG3210">
    <property type="taxonomic scope" value="Bacteria"/>
</dbReference>
<dbReference type="STRING" id="388413.ALPR1_21187"/>
<protein>
    <submittedName>
        <fullName evidence="2">Hemagglutination activity domain protein</fullName>
    </submittedName>
</protein>
<accession>E2RUA6</accession>
<dbReference type="EMBL" id="CM001023">
    <property type="protein sequence ID" value="EFQ79243.1"/>
    <property type="molecule type" value="Genomic_DNA"/>
</dbReference>
<feature type="domain" description="YDG" evidence="1">
    <location>
        <begin position="17"/>
        <end position="86"/>
    </location>
</feature>
<dbReference type="InterPro" id="IPR041248">
    <property type="entry name" value="YDG"/>
</dbReference>
<organism evidence="2 3">
    <name type="scientific">Algoriphagus machipongonensis</name>
    <dbReference type="NCBI Taxonomy" id="388413"/>
    <lineage>
        <taxon>Bacteria</taxon>
        <taxon>Pseudomonadati</taxon>
        <taxon>Bacteroidota</taxon>
        <taxon>Cytophagia</taxon>
        <taxon>Cytophagales</taxon>
        <taxon>Cyclobacteriaceae</taxon>
        <taxon>Algoriphagus</taxon>
    </lineage>
</organism>
<dbReference type="HOGENOM" id="CLU_1821306_0_0_10"/>
<dbReference type="EMBL" id="AAXU02000001">
    <property type="protein sequence ID" value="EFQ79243.1"/>
    <property type="molecule type" value="Genomic_DNA"/>
</dbReference>
<evidence type="ECO:0000313" key="3">
    <source>
        <dbReference type="Proteomes" id="UP000003919"/>
    </source>
</evidence>